<dbReference type="Pfam" id="PF00014">
    <property type="entry name" value="Kunitz_BPTI"/>
    <property type="match status" value="1"/>
</dbReference>
<evidence type="ECO:0000259" key="2">
    <source>
        <dbReference type="PROSITE" id="PS50279"/>
    </source>
</evidence>
<reference evidence="3" key="1">
    <citation type="journal article" date="2015" name="Sci. Rep.">
        <title>Tissue- and time-dependent transcription in Ixodes ricinus salivary glands and midguts when blood feeding on the vertebrate host.</title>
        <authorList>
            <person name="Kotsyfakis M."/>
            <person name="Schwarz A."/>
            <person name="Erhart J."/>
            <person name="Ribeiro J.M."/>
        </authorList>
    </citation>
    <scope>NUCLEOTIDE SEQUENCE</scope>
    <source>
        <tissue evidence="3">Salivary gland and midgut</tissue>
    </source>
</reference>
<dbReference type="GO" id="GO:0004867">
    <property type="term" value="F:serine-type endopeptidase inhibitor activity"/>
    <property type="evidence" value="ECO:0007669"/>
    <property type="project" value="InterPro"/>
</dbReference>
<organism evidence="3">
    <name type="scientific">Ixodes ricinus</name>
    <name type="common">Common tick</name>
    <name type="synonym">Acarus ricinus</name>
    <dbReference type="NCBI Taxonomy" id="34613"/>
    <lineage>
        <taxon>Eukaryota</taxon>
        <taxon>Metazoa</taxon>
        <taxon>Ecdysozoa</taxon>
        <taxon>Arthropoda</taxon>
        <taxon>Chelicerata</taxon>
        <taxon>Arachnida</taxon>
        <taxon>Acari</taxon>
        <taxon>Parasitiformes</taxon>
        <taxon>Ixodida</taxon>
        <taxon>Ixodoidea</taxon>
        <taxon>Ixodidae</taxon>
        <taxon>Ixodinae</taxon>
        <taxon>Ixodes</taxon>
    </lineage>
</organism>
<evidence type="ECO:0000313" key="3">
    <source>
        <dbReference type="EMBL" id="JAB79776.1"/>
    </source>
</evidence>
<dbReference type="AlphaFoldDB" id="V5IHM2"/>
<dbReference type="InterPro" id="IPR036880">
    <property type="entry name" value="Kunitz_BPTI_sf"/>
</dbReference>
<keyword evidence="1" id="KW-0732">Signal</keyword>
<dbReference type="PROSITE" id="PS50279">
    <property type="entry name" value="BPTI_KUNITZ_2"/>
    <property type="match status" value="1"/>
</dbReference>
<name>V5IHM2_IXORI</name>
<dbReference type="EMBL" id="GANP01004692">
    <property type="protein sequence ID" value="JAB79776.1"/>
    <property type="molecule type" value="mRNA"/>
</dbReference>
<feature type="signal peptide" evidence="1">
    <location>
        <begin position="1"/>
        <end position="19"/>
    </location>
</feature>
<feature type="domain" description="BPTI/Kunitz inhibitor" evidence="2">
    <location>
        <begin position="25"/>
        <end position="76"/>
    </location>
</feature>
<feature type="chain" id="PRO_5004737390" evidence="1">
    <location>
        <begin position="20"/>
        <end position="85"/>
    </location>
</feature>
<dbReference type="InterPro" id="IPR002223">
    <property type="entry name" value="Kunitz_BPTI"/>
</dbReference>
<protein>
    <submittedName>
        <fullName evidence="3">Putative tick kunitz 53</fullName>
    </submittedName>
</protein>
<accession>V5IHM2</accession>
<dbReference type="SUPFAM" id="SSF57362">
    <property type="entry name" value="BPTI-like"/>
    <property type="match status" value="1"/>
</dbReference>
<sequence length="85" mass="9251">MKAILAVTCIFSAVVLISALEKELCEAPRATPQCAPNTPLVTSYYYNNGTRKCEHDIGCSNGPNDFPSEDECRKACPFGMYAKKG</sequence>
<dbReference type="Gene3D" id="4.10.410.10">
    <property type="entry name" value="Pancreatic trypsin inhibitor Kunitz domain"/>
    <property type="match status" value="1"/>
</dbReference>
<dbReference type="SMART" id="SM00131">
    <property type="entry name" value="KU"/>
    <property type="match status" value="1"/>
</dbReference>
<proteinExistence type="evidence at transcript level"/>
<evidence type="ECO:0000256" key="1">
    <source>
        <dbReference type="SAM" id="SignalP"/>
    </source>
</evidence>